<keyword evidence="1" id="KW-0472">Membrane</keyword>
<protein>
    <submittedName>
        <fullName evidence="2">Uncharacterized protein</fullName>
    </submittedName>
</protein>
<dbReference type="EMBL" id="BDFD01000002">
    <property type="protein sequence ID" value="GAV19474.1"/>
    <property type="molecule type" value="Genomic_DNA"/>
</dbReference>
<keyword evidence="3" id="KW-1185">Reference proteome</keyword>
<evidence type="ECO:0000256" key="1">
    <source>
        <dbReference type="SAM" id="Phobius"/>
    </source>
</evidence>
<reference evidence="2 3" key="1">
    <citation type="journal article" date="2017" name="Arch. Microbiol.">
        <title>Mariprofundus micogutta sp. nov., a novel iron-oxidizing zetaproteobacterium isolated from a deep-sea hydrothermal field at the Bayonnaise knoll of the Izu-Ogasawara arc, and a description of Mariprofundales ord. nov. and Zetaproteobacteria classis nov.</title>
        <authorList>
            <person name="Makita H."/>
            <person name="Tanaka E."/>
            <person name="Mitsunobu S."/>
            <person name="Miyazaki M."/>
            <person name="Nunoura T."/>
            <person name="Uematsu K."/>
            <person name="Takaki Y."/>
            <person name="Nishi S."/>
            <person name="Shimamura S."/>
            <person name="Takai K."/>
        </authorList>
    </citation>
    <scope>NUCLEOTIDE SEQUENCE [LARGE SCALE GENOMIC DNA]</scope>
    <source>
        <strain evidence="2 3">ET2</strain>
    </source>
</reference>
<dbReference type="AlphaFoldDB" id="A0A1L8CKN4"/>
<name>A0A1L8CKN4_9PROT</name>
<feature type="transmembrane region" description="Helical" evidence="1">
    <location>
        <begin position="12"/>
        <end position="29"/>
    </location>
</feature>
<keyword evidence="1" id="KW-0812">Transmembrane</keyword>
<keyword evidence="1" id="KW-1133">Transmembrane helix</keyword>
<proteinExistence type="predicted"/>
<sequence>MQRTWFERMQIIIGLLIMVALMFLMELVSH</sequence>
<comment type="caution">
    <text evidence="2">The sequence shown here is derived from an EMBL/GenBank/DDBJ whole genome shotgun (WGS) entry which is preliminary data.</text>
</comment>
<evidence type="ECO:0000313" key="3">
    <source>
        <dbReference type="Proteomes" id="UP000231632"/>
    </source>
</evidence>
<organism evidence="2 3">
    <name type="scientific">Mariprofundus micogutta</name>
    <dbReference type="NCBI Taxonomy" id="1921010"/>
    <lineage>
        <taxon>Bacteria</taxon>
        <taxon>Pseudomonadati</taxon>
        <taxon>Pseudomonadota</taxon>
        <taxon>Candidatius Mariprofundia</taxon>
        <taxon>Mariprofundales</taxon>
        <taxon>Mariprofundaceae</taxon>
        <taxon>Mariprofundus</taxon>
    </lineage>
</organism>
<accession>A0A1L8CKN4</accession>
<evidence type="ECO:0000313" key="2">
    <source>
        <dbReference type="EMBL" id="GAV19474.1"/>
    </source>
</evidence>
<dbReference type="Proteomes" id="UP000231632">
    <property type="component" value="Unassembled WGS sequence"/>
</dbReference>
<gene>
    <name evidence="2" type="ORF">MMIC_P0408</name>
</gene>